<organism evidence="4 5">
    <name type="scientific">Phytophthora pseudosyringae</name>
    <dbReference type="NCBI Taxonomy" id="221518"/>
    <lineage>
        <taxon>Eukaryota</taxon>
        <taxon>Sar</taxon>
        <taxon>Stramenopiles</taxon>
        <taxon>Oomycota</taxon>
        <taxon>Peronosporomycetes</taxon>
        <taxon>Peronosporales</taxon>
        <taxon>Peronosporaceae</taxon>
        <taxon>Phytophthora</taxon>
    </lineage>
</organism>
<feature type="region of interest" description="Disordered" evidence="2">
    <location>
        <begin position="609"/>
        <end position="628"/>
    </location>
</feature>
<dbReference type="GO" id="GO:0008270">
    <property type="term" value="F:zinc ion binding"/>
    <property type="evidence" value="ECO:0007669"/>
    <property type="project" value="UniProtKB-KW"/>
</dbReference>
<dbReference type="OrthoDB" id="2017893at2759"/>
<protein>
    <recommendedName>
        <fullName evidence="3">B box-type domain-containing protein</fullName>
    </recommendedName>
</protein>
<evidence type="ECO:0000256" key="1">
    <source>
        <dbReference type="PROSITE-ProRule" id="PRU00024"/>
    </source>
</evidence>
<accession>A0A8T1WAN9</accession>
<feature type="compositionally biased region" description="Low complexity" evidence="2">
    <location>
        <begin position="206"/>
        <end position="219"/>
    </location>
</feature>
<proteinExistence type="predicted"/>
<feature type="compositionally biased region" description="Polar residues" evidence="2">
    <location>
        <begin position="801"/>
        <end position="813"/>
    </location>
</feature>
<evidence type="ECO:0000256" key="2">
    <source>
        <dbReference type="SAM" id="MobiDB-lite"/>
    </source>
</evidence>
<feature type="compositionally biased region" description="Acidic residues" evidence="2">
    <location>
        <begin position="51"/>
        <end position="62"/>
    </location>
</feature>
<name>A0A8T1WAN9_9STRA</name>
<evidence type="ECO:0000313" key="4">
    <source>
        <dbReference type="EMBL" id="KAG7389113.1"/>
    </source>
</evidence>
<evidence type="ECO:0000259" key="3">
    <source>
        <dbReference type="PROSITE" id="PS50119"/>
    </source>
</evidence>
<reference evidence="4" key="1">
    <citation type="submission" date="2021-02" db="EMBL/GenBank/DDBJ databases">
        <authorList>
            <person name="Palmer J.M."/>
        </authorList>
    </citation>
    <scope>NUCLEOTIDE SEQUENCE</scope>
    <source>
        <strain evidence="4">SCRP734</strain>
    </source>
</reference>
<feature type="region of interest" description="Disordered" evidence="2">
    <location>
        <begin position="1"/>
        <end position="84"/>
    </location>
</feature>
<gene>
    <name evidence="4" type="ORF">PHYPSEUDO_011091</name>
</gene>
<dbReference type="Proteomes" id="UP000694044">
    <property type="component" value="Unassembled WGS sequence"/>
</dbReference>
<sequence length="1076" mass="120953">MRSEQLARDDANDKEENLETNRATEDPQGDDSASNEGKLPHRVIEAIESSLDAEETGEEYGDDGNAGGEDHELETELPDSVSEPEAGGEFVAAWILVNFPDVTSEAELKSQVEPAACNVPGEPSTDPTASPFQTEHVRYQCEECSAFTAAFVCEDCALALCFRCTDAIHIIPSLSAHIIRLGGCDSAKQALESQHGTRFDVEAPVQPSASTTTPTKTAQEPPPRVASTQLEETRLSLPAGTHVFFRAPDCSRWSHELLHGTLTSRESATASGGDTFYHRVLWLRGVEALPNGFFRAALTLPGWDVSSDGEVDIGETFWSHEIGVFPTQLGALRAVATAEQIARAKFRRELQGGRIHRWRNVGFDAYDDDEAEANDEAEPEAFPYSAILDEIVAETAATLGSEFGVRLTRQDDARFHHELAQGTWNFRKWMETIGRSGHLREEDAVPFEFGVAKRDAMFEEDTYDEELEKPVPTPWAPATRIRYFMIAQHALVFPERVRRQHLRAILEQLLFVYAGFAWRLWGEYVELHREREEQQNREDAACVVQDWARRMAERKREKERQLLLSLAMGSSIDALEMYRRRQVETRKLYVFFTRQMEERKRNALRRWREAVGPSDPPPPPATTWHPSHGMKAMLPKLPRMGARRRAAHDKAVAPGTQVIIEDMATFKLFKANHAGPADTSYWVIRTRVLAGACPVGPAFREARRLVSRTDFATCVLLQQISVFVCLMEPEELDSIETATSGTDTEWSYERQVRTKYQALCRELKGAETISKRHVELAKQTLLDFDVDAARASTAAMGGSGTKDSNTRRASMTLQQQQGEDAAEEDNLKEAREALEQKLQLAEQQASKAAQEHTRLGLMQIEFLYFPIEHDGIPDSDELIAFLEEQVESRLRVGKNLYLFSRLGHGRTGLVSALLLGRLYGITASEALERAQRAHDCQRPGAPRGLSFCSPTTAPQLTFVRRALARSMDPLYVPLVLENSAQGFRSTRVQQRGLLAEPFLRDEGFMVSVSGDAQARGREALEQKRLERIARRESSAAALQRERRRQQHEHELMEVEESVQAAREAITSMYDKMEEDK</sequence>
<dbReference type="EMBL" id="JAGDFM010000049">
    <property type="protein sequence ID" value="KAG7389113.1"/>
    <property type="molecule type" value="Genomic_DNA"/>
</dbReference>
<feature type="region of interest" description="Disordered" evidence="2">
    <location>
        <begin position="794"/>
        <end position="826"/>
    </location>
</feature>
<feature type="region of interest" description="Disordered" evidence="2">
    <location>
        <begin position="1031"/>
        <end position="1057"/>
    </location>
</feature>
<dbReference type="CDD" id="cd19757">
    <property type="entry name" value="Bbox1"/>
    <property type="match status" value="1"/>
</dbReference>
<feature type="compositionally biased region" description="Basic and acidic residues" evidence="2">
    <location>
        <begin position="1"/>
        <end position="25"/>
    </location>
</feature>
<keyword evidence="5" id="KW-1185">Reference proteome</keyword>
<keyword evidence="1" id="KW-0863">Zinc-finger</keyword>
<dbReference type="InterPro" id="IPR000315">
    <property type="entry name" value="Znf_B-box"/>
</dbReference>
<comment type="caution">
    <text evidence="4">The sequence shown here is derived from an EMBL/GenBank/DDBJ whole genome shotgun (WGS) entry which is preliminary data.</text>
</comment>
<keyword evidence="1" id="KW-0862">Zinc</keyword>
<dbReference type="AlphaFoldDB" id="A0A8T1WAN9"/>
<keyword evidence="1" id="KW-0479">Metal-binding</keyword>
<evidence type="ECO:0000313" key="5">
    <source>
        <dbReference type="Proteomes" id="UP000694044"/>
    </source>
</evidence>
<feature type="domain" description="B box-type" evidence="3">
    <location>
        <begin position="141"/>
        <end position="177"/>
    </location>
</feature>
<feature type="region of interest" description="Disordered" evidence="2">
    <location>
        <begin position="197"/>
        <end position="225"/>
    </location>
</feature>
<dbReference type="PROSITE" id="PS50119">
    <property type="entry name" value="ZF_BBOX"/>
    <property type="match status" value="1"/>
</dbReference>